<protein>
    <submittedName>
        <fullName evidence="1">Uncharacterized protein</fullName>
    </submittedName>
</protein>
<organism evidence="1 2">
    <name type="scientific">Brachionus plicatilis</name>
    <name type="common">Marine rotifer</name>
    <name type="synonym">Brachionus muelleri</name>
    <dbReference type="NCBI Taxonomy" id="10195"/>
    <lineage>
        <taxon>Eukaryota</taxon>
        <taxon>Metazoa</taxon>
        <taxon>Spiralia</taxon>
        <taxon>Gnathifera</taxon>
        <taxon>Rotifera</taxon>
        <taxon>Eurotatoria</taxon>
        <taxon>Monogononta</taxon>
        <taxon>Pseudotrocha</taxon>
        <taxon>Ploima</taxon>
        <taxon>Brachionidae</taxon>
        <taxon>Brachionus</taxon>
    </lineage>
</organism>
<accession>A0A3M7R3H0</accession>
<gene>
    <name evidence="1" type="ORF">BpHYR1_022507</name>
</gene>
<reference evidence="1 2" key="1">
    <citation type="journal article" date="2018" name="Sci. Rep.">
        <title>Genomic signatures of local adaptation to the degree of environmental predictability in rotifers.</title>
        <authorList>
            <person name="Franch-Gras L."/>
            <person name="Hahn C."/>
            <person name="Garcia-Roger E.M."/>
            <person name="Carmona M.J."/>
            <person name="Serra M."/>
            <person name="Gomez A."/>
        </authorList>
    </citation>
    <scope>NUCLEOTIDE SEQUENCE [LARGE SCALE GENOMIC DNA]</scope>
    <source>
        <strain evidence="1">HYR1</strain>
    </source>
</reference>
<proteinExistence type="predicted"/>
<dbReference type="EMBL" id="REGN01004304">
    <property type="protein sequence ID" value="RNA18130.1"/>
    <property type="molecule type" value="Genomic_DNA"/>
</dbReference>
<keyword evidence="2" id="KW-1185">Reference proteome</keyword>
<comment type="caution">
    <text evidence="1">The sequence shown here is derived from an EMBL/GenBank/DDBJ whole genome shotgun (WGS) entry which is preliminary data.</text>
</comment>
<evidence type="ECO:0000313" key="1">
    <source>
        <dbReference type="EMBL" id="RNA18130.1"/>
    </source>
</evidence>
<sequence length="61" mass="7105">MNIKIHKKKKNNLTLIKTNTSIFLLLLFISLNAFKGDVNAENSKLHDIEAQEIFKIRESMF</sequence>
<dbReference type="Proteomes" id="UP000276133">
    <property type="component" value="Unassembled WGS sequence"/>
</dbReference>
<evidence type="ECO:0000313" key="2">
    <source>
        <dbReference type="Proteomes" id="UP000276133"/>
    </source>
</evidence>
<dbReference type="AlphaFoldDB" id="A0A3M7R3H0"/>
<name>A0A3M7R3H0_BRAPC</name>